<dbReference type="Proteomes" id="UP000808349">
    <property type="component" value="Unassembled WGS sequence"/>
</dbReference>
<gene>
    <name evidence="2" type="ORF">IPO85_08415</name>
</gene>
<evidence type="ECO:0000313" key="2">
    <source>
        <dbReference type="EMBL" id="MBK9717520.1"/>
    </source>
</evidence>
<keyword evidence="1" id="KW-0812">Transmembrane</keyword>
<evidence type="ECO:0000256" key="1">
    <source>
        <dbReference type="SAM" id="Phobius"/>
    </source>
</evidence>
<dbReference type="AlphaFoldDB" id="A0A9D7XE94"/>
<feature type="transmembrane region" description="Helical" evidence="1">
    <location>
        <begin position="12"/>
        <end position="29"/>
    </location>
</feature>
<name>A0A9D7XE94_9BACT</name>
<proteinExistence type="predicted"/>
<reference evidence="2 3" key="1">
    <citation type="submission" date="2020-10" db="EMBL/GenBank/DDBJ databases">
        <title>Connecting structure to function with the recovery of over 1000 high-quality activated sludge metagenome-assembled genomes encoding full-length rRNA genes using long-read sequencing.</title>
        <authorList>
            <person name="Singleton C.M."/>
            <person name="Petriglieri F."/>
            <person name="Kristensen J.M."/>
            <person name="Kirkegaard R.H."/>
            <person name="Michaelsen T.Y."/>
            <person name="Andersen M.H."/>
            <person name="Karst S.M."/>
            <person name="Dueholm M.S."/>
            <person name="Nielsen P.H."/>
            <person name="Albertsen M."/>
        </authorList>
    </citation>
    <scope>NUCLEOTIDE SEQUENCE [LARGE SCALE GENOMIC DNA]</scope>
    <source>
        <strain evidence="2">Ribe_18-Q3-R11-54_BAT3C.373</strain>
    </source>
</reference>
<keyword evidence="1" id="KW-1133">Transmembrane helix</keyword>
<dbReference type="EMBL" id="JADKFW010000004">
    <property type="protein sequence ID" value="MBK9717520.1"/>
    <property type="molecule type" value="Genomic_DNA"/>
</dbReference>
<organism evidence="2 3">
    <name type="scientific">Candidatus Defluviibacterium haderslevense</name>
    <dbReference type="NCBI Taxonomy" id="2981993"/>
    <lineage>
        <taxon>Bacteria</taxon>
        <taxon>Pseudomonadati</taxon>
        <taxon>Bacteroidota</taxon>
        <taxon>Saprospiria</taxon>
        <taxon>Saprospirales</taxon>
        <taxon>Saprospiraceae</taxon>
        <taxon>Candidatus Defluviibacterium</taxon>
    </lineage>
</organism>
<protein>
    <submittedName>
        <fullName evidence="2">Uncharacterized protein</fullName>
    </submittedName>
</protein>
<accession>A0A9D7XE94</accession>
<evidence type="ECO:0000313" key="3">
    <source>
        <dbReference type="Proteomes" id="UP000808349"/>
    </source>
</evidence>
<keyword evidence="1" id="KW-0472">Membrane</keyword>
<sequence>MGIGQKLKHIIGNQPIAIILFILLPYYSIAQLSSETLDTLDPLFKNGKYIEYLEKIIKIEKSIKNGENILCQLEELTPLVERPINSNDPEINFQRRKAYIISWL</sequence>
<comment type="caution">
    <text evidence="2">The sequence shown here is derived from an EMBL/GenBank/DDBJ whole genome shotgun (WGS) entry which is preliminary data.</text>
</comment>